<name>A0A937K583_9CLOT</name>
<accession>A0A937K583</accession>
<dbReference type="InterPro" id="IPR010359">
    <property type="entry name" value="IrrE_HExxH"/>
</dbReference>
<dbReference type="Proteomes" id="UP000623681">
    <property type="component" value="Unassembled WGS sequence"/>
</dbReference>
<organism evidence="2 3">
    <name type="scientific">Clostridium paridis</name>
    <dbReference type="NCBI Taxonomy" id="2803863"/>
    <lineage>
        <taxon>Bacteria</taxon>
        <taxon>Bacillati</taxon>
        <taxon>Bacillota</taxon>
        <taxon>Clostridia</taxon>
        <taxon>Eubacteriales</taxon>
        <taxon>Clostridiaceae</taxon>
        <taxon>Clostridium</taxon>
    </lineage>
</organism>
<reference evidence="2" key="1">
    <citation type="submission" date="2021-01" db="EMBL/GenBank/DDBJ databases">
        <title>Genome public.</title>
        <authorList>
            <person name="Liu C."/>
            <person name="Sun Q."/>
        </authorList>
    </citation>
    <scope>NUCLEOTIDE SEQUENCE</scope>
    <source>
        <strain evidence="2">YIM B02565</strain>
    </source>
</reference>
<dbReference type="EMBL" id="JAESWA010000022">
    <property type="protein sequence ID" value="MBL4932293.1"/>
    <property type="molecule type" value="Genomic_DNA"/>
</dbReference>
<sequence>MTYEELLVNYEGIVKVKEDNFSKVHYLNGLSGLYKNGKIAINSNLKSDIHKKCVLAEELGHHFTTSGNILNQDNVTNIKKEKIARNWGYEKLVSIKNILDAFNNGARNKFEMAEYLEVTEAFLEDALSHYKEKYGIMLKLDNYTVYFEPHFGVLKMF</sequence>
<evidence type="ECO:0000313" key="3">
    <source>
        <dbReference type="Proteomes" id="UP000623681"/>
    </source>
</evidence>
<evidence type="ECO:0000313" key="2">
    <source>
        <dbReference type="EMBL" id="MBL4932293.1"/>
    </source>
</evidence>
<comment type="caution">
    <text evidence="2">The sequence shown here is derived from an EMBL/GenBank/DDBJ whole genome shotgun (WGS) entry which is preliminary data.</text>
</comment>
<dbReference type="Pfam" id="PF06114">
    <property type="entry name" value="Peptidase_M78"/>
    <property type="match status" value="1"/>
</dbReference>
<feature type="domain" description="IrrE N-terminal-like" evidence="1">
    <location>
        <begin position="29"/>
        <end position="127"/>
    </location>
</feature>
<evidence type="ECO:0000259" key="1">
    <source>
        <dbReference type="Pfam" id="PF06114"/>
    </source>
</evidence>
<dbReference type="AlphaFoldDB" id="A0A937K583"/>
<protein>
    <submittedName>
        <fullName evidence="2">ImmA/IrrE family metallo-endopeptidase</fullName>
    </submittedName>
</protein>
<gene>
    <name evidence="2" type="ORF">JK634_10780</name>
</gene>
<dbReference type="RefSeq" id="WP_202767658.1">
    <property type="nucleotide sequence ID" value="NZ_JAESWA010000022.1"/>
</dbReference>
<keyword evidence="3" id="KW-1185">Reference proteome</keyword>
<proteinExistence type="predicted"/>